<keyword evidence="5" id="KW-1185">Reference proteome</keyword>
<evidence type="ECO:0000256" key="2">
    <source>
        <dbReference type="SAM" id="MobiDB-lite"/>
    </source>
</evidence>
<feature type="coiled-coil region" evidence="1">
    <location>
        <begin position="217"/>
        <end position="251"/>
    </location>
</feature>
<keyword evidence="3" id="KW-1133">Transmembrane helix</keyword>
<keyword evidence="3" id="KW-0812">Transmembrane</keyword>
<dbReference type="Proteomes" id="UP001501310">
    <property type="component" value="Unassembled WGS sequence"/>
</dbReference>
<dbReference type="EMBL" id="BAAAZD010000002">
    <property type="protein sequence ID" value="GAA4006446.1"/>
    <property type="molecule type" value="Genomic_DNA"/>
</dbReference>
<keyword evidence="1" id="KW-0175">Coiled coil</keyword>
<sequence>MTPLQPRSSQDPLAEPLELTEPLQPVPVEDHRNEPVWVDIPRQAADRGADGRKVLAWSLGLLALAWVALVGWSAGTSAPATAAAFAQWFAIAAAPLVLLGLVWLIFGRTRRREAERFTESVQVMKAEARSLEQLLGVLRQRLDDEQAALSSHAERLMGLGDEAGHRLGSVTRDLAAGSETLSRHAALLDRAAESARTDIGVLLEDLPRAEASSRAMSEELRQTGREASAQAASLEAQLAAISGRAREAEDQVGGSAQRLVAHLTQIESAGAAAATRVSDAGSTASAQVDALLEHTGSALTAIRSGIDEQAAAVRGLIDQSAAALGIAGQEAAIQLGSRLSTAGQALDGLASRVAEQDRAVTALVAGLERQLAEVDQRFVDLAAEGDLRAQAVATAIERVRRELDGLGAQQAASGGTLEDLSTRTETLRTAVAALQRECGEELTGALGQAEGGAERLLAAVQAARPDVEWMSEAAASVTGKLEAGTSGLAGQQERLASLLSSVETGVGGAEQRLADLRAALTEAAADANRLQAETGPALVQAMVQIREAAAQAATRAREALAAVVPETAQQLSAEARAALTRAVEESVTGQLGEVERVASRALEAARHASTGLSQQMLNIGRTASALEQHIEKVREDDRLVESEAFARRAAVLIDSLHSASIDVGRILSDEVDDRAWAAYLKGDRGVFTRKAVRLLSAGELRLVDQQFGSDPEFAASVTRYVQDFEAMLRRVSAEQEGGMMAVTLLSSDMGRLYTALAQVLERRR</sequence>
<dbReference type="Gene3D" id="1.10.287.1490">
    <property type="match status" value="1"/>
</dbReference>
<evidence type="ECO:0000313" key="5">
    <source>
        <dbReference type="Proteomes" id="UP001501310"/>
    </source>
</evidence>
<feature type="compositionally biased region" description="Polar residues" evidence="2">
    <location>
        <begin position="1"/>
        <end position="11"/>
    </location>
</feature>
<feature type="coiled-coil region" evidence="1">
    <location>
        <begin position="506"/>
        <end position="533"/>
    </location>
</feature>
<evidence type="ECO:0000256" key="3">
    <source>
        <dbReference type="SAM" id="Phobius"/>
    </source>
</evidence>
<evidence type="ECO:0000256" key="1">
    <source>
        <dbReference type="SAM" id="Coils"/>
    </source>
</evidence>
<dbReference type="RefSeq" id="WP_344710033.1">
    <property type="nucleotide sequence ID" value="NZ_BAAAZD010000002.1"/>
</dbReference>
<feature type="transmembrane region" description="Helical" evidence="3">
    <location>
        <begin position="85"/>
        <end position="106"/>
    </location>
</feature>
<feature type="coiled-coil region" evidence="1">
    <location>
        <begin position="114"/>
        <end position="148"/>
    </location>
</feature>
<gene>
    <name evidence="4" type="ORF">GCM10022211_19040</name>
</gene>
<proteinExistence type="predicted"/>
<protein>
    <recommendedName>
        <fullName evidence="6">ATPase</fullName>
    </recommendedName>
</protein>
<name>A0ABP7S4L5_9SPHN</name>
<evidence type="ECO:0008006" key="6">
    <source>
        <dbReference type="Google" id="ProtNLM"/>
    </source>
</evidence>
<feature type="compositionally biased region" description="Low complexity" evidence="2">
    <location>
        <begin position="12"/>
        <end position="25"/>
    </location>
</feature>
<organism evidence="4 5">
    <name type="scientific">Sphingomonas humi</name>
    <dbReference type="NCBI Taxonomy" id="335630"/>
    <lineage>
        <taxon>Bacteria</taxon>
        <taxon>Pseudomonadati</taxon>
        <taxon>Pseudomonadota</taxon>
        <taxon>Alphaproteobacteria</taxon>
        <taxon>Sphingomonadales</taxon>
        <taxon>Sphingomonadaceae</taxon>
        <taxon>Sphingomonas</taxon>
    </lineage>
</organism>
<keyword evidence="3" id="KW-0472">Membrane</keyword>
<feature type="region of interest" description="Disordered" evidence="2">
    <location>
        <begin position="1"/>
        <end position="25"/>
    </location>
</feature>
<evidence type="ECO:0000313" key="4">
    <source>
        <dbReference type="EMBL" id="GAA4006446.1"/>
    </source>
</evidence>
<reference evidence="5" key="1">
    <citation type="journal article" date="2019" name="Int. J. Syst. Evol. Microbiol.">
        <title>The Global Catalogue of Microorganisms (GCM) 10K type strain sequencing project: providing services to taxonomists for standard genome sequencing and annotation.</title>
        <authorList>
            <consortium name="The Broad Institute Genomics Platform"/>
            <consortium name="The Broad Institute Genome Sequencing Center for Infectious Disease"/>
            <person name="Wu L."/>
            <person name="Ma J."/>
        </authorList>
    </citation>
    <scope>NUCLEOTIDE SEQUENCE [LARGE SCALE GENOMIC DNA]</scope>
    <source>
        <strain evidence="5">JCM 16603</strain>
    </source>
</reference>
<comment type="caution">
    <text evidence="4">The sequence shown here is derived from an EMBL/GenBank/DDBJ whole genome shotgun (WGS) entry which is preliminary data.</text>
</comment>
<accession>A0ABP7S4L5</accession>
<feature type="transmembrane region" description="Helical" evidence="3">
    <location>
        <begin position="54"/>
        <end position="73"/>
    </location>
</feature>